<reference evidence="2" key="1">
    <citation type="submission" date="2018-05" db="EMBL/GenBank/DDBJ databases">
        <authorList>
            <person name="Lanie J.A."/>
            <person name="Ng W.-L."/>
            <person name="Kazmierczak K.M."/>
            <person name="Andrzejewski T.M."/>
            <person name="Davidsen T.M."/>
            <person name="Wayne K.J."/>
            <person name="Tettelin H."/>
            <person name="Glass J.I."/>
            <person name="Rusch D."/>
            <person name="Podicherti R."/>
            <person name="Tsui H.-C.T."/>
            <person name="Winkler M.E."/>
        </authorList>
    </citation>
    <scope>NUCLEOTIDE SEQUENCE</scope>
</reference>
<feature type="non-terminal residue" evidence="2">
    <location>
        <position position="1"/>
    </location>
</feature>
<feature type="compositionally biased region" description="Basic and acidic residues" evidence="1">
    <location>
        <begin position="1"/>
        <end position="11"/>
    </location>
</feature>
<dbReference type="AlphaFoldDB" id="A0A382V9P2"/>
<feature type="region of interest" description="Disordered" evidence="1">
    <location>
        <begin position="1"/>
        <end position="20"/>
    </location>
</feature>
<organism evidence="2">
    <name type="scientific">marine metagenome</name>
    <dbReference type="NCBI Taxonomy" id="408172"/>
    <lineage>
        <taxon>unclassified sequences</taxon>
        <taxon>metagenomes</taxon>
        <taxon>ecological metagenomes</taxon>
    </lineage>
</organism>
<sequence>LRLRQLRDRQHSAGRHAGQNPERLRNACRLAAVVVGGIRRQFGWQHHTHRQCVDPRGRHVDPQVQAAVVLCGFRWQGASLRGTSTRPRGDLRTGVRGV</sequence>
<gene>
    <name evidence="2" type="ORF">METZ01_LOCUS396110</name>
</gene>
<proteinExistence type="predicted"/>
<accession>A0A382V9P2</accession>
<evidence type="ECO:0000313" key="2">
    <source>
        <dbReference type="EMBL" id="SVD43256.1"/>
    </source>
</evidence>
<evidence type="ECO:0000256" key="1">
    <source>
        <dbReference type="SAM" id="MobiDB-lite"/>
    </source>
</evidence>
<protein>
    <submittedName>
        <fullName evidence="2">Uncharacterized protein</fullName>
    </submittedName>
</protein>
<dbReference type="EMBL" id="UINC01150295">
    <property type="protein sequence ID" value="SVD43256.1"/>
    <property type="molecule type" value="Genomic_DNA"/>
</dbReference>
<feature type="non-terminal residue" evidence="2">
    <location>
        <position position="98"/>
    </location>
</feature>
<name>A0A382V9P2_9ZZZZ</name>